<dbReference type="KEGG" id="tah:SU86_006465"/>
<dbReference type="AlphaFoldDB" id="A0A3G1B791"/>
<dbReference type="Proteomes" id="UP000266745">
    <property type="component" value="Chromosome"/>
</dbReference>
<dbReference type="STRING" id="1603555.SU86_006465"/>
<dbReference type="RefSeq" id="WP_048186703.1">
    <property type="nucleotide sequence ID" value="NZ_CP011097.1"/>
</dbReference>
<dbReference type="GeneID" id="24874193"/>
<protein>
    <submittedName>
        <fullName evidence="1">Glycosyltransferase</fullName>
    </submittedName>
</protein>
<keyword evidence="1" id="KW-0808">Transferase</keyword>
<dbReference type="OrthoDB" id="46222at2157"/>
<proteinExistence type="predicted"/>
<sequence length="406" mass="46409">MKKIGQFIYSWGNGHYSRMMSLNEELPNFIKEYEAHFSSKEEIYQKLLKRFPQENVHEMLMPTPIDGKYGPDVFLSMVNTLLPIKGHPSVVSQVTSYLRKERQLFDSQKFDLVINDGDMGPNILAKNRNIPSIFITNQFRPRLWKSRFYFYPGVLFVAKQIAKATKIIVADSPPPYTICEYNLNFPEKIKKKVIYAGHFASDKKITRTKTDLEQLISGNKFGYWMRTGNKSTNSITGRKYEDAFRTEQMKNEKRIISHATADPSIDSVKGKDGKNYSISEALEKKIDWIQIDVGFLSESEKESTLEQCDYAVINGSHTVMGEIIGIKGKPIIGIPVYDEQTNQIQWVQEHGLGVSAKKTKQVVSAITHLRTNYNNFEESIKQFQANFVANGARTTAKLAAEMLESR</sequence>
<name>A0A3G1B791_9ARCH</name>
<gene>
    <name evidence="1" type="ORF">SU86_006465</name>
</gene>
<dbReference type="GO" id="GO:0016740">
    <property type="term" value="F:transferase activity"/>
    <property type="evidence" value="ECO:0007669"/>
    <property type="project" value="UniProtKB-KW"/>
</dbReference>
<accession>A0A3G1B791</accession>
<organism evidence="1 2">
    <name type="scientific">Candidatus Nitrosotenuis cloacae</name>
    <dbReference type="NCBI Taxonomy" id="1603555"/>
    <lineage>
        <taxon>Archaea</taxon>
        <taxon>Nitrososphaerota</taxon>
        <taxon>Candidatus Nitrosotenuis</taxon>
    </lineage>
</organism>
<dbReference type="EMBL" id="CP011097">
    <property type="protein sequence ID" value="AJZ76071.1"/>
    <property type="molecule type" value="Genomic_DNA"/>
</dbReference>
<evidence type="ECO:0000313" key="1">
    <source>
        <dbReference type="EMBL" id="AJZ76071.1"/>
    </source>
</evidence>
<evidence type="ECO:0000313" key="2">
    <source>
        <dbReference type="Proteomes" id="UP000266745"/>
    </source>
</evidence>
<keyword evidence="2" id="KW-1185">Reference proteome</keyword>
<reference evidence="1 2" key="1">
    <citation type="journal article" date="2016" name="Sci. Rep.">
        <title>A novel ammonia-oxidizing archaeon from wastewater treatment plant: Its enrichment, physiological and genomic characteristics.</title>
        <authorList>
            <person name="Li Y."/>
            <person name="Ding K."/>
            <person name="Wen X."/>
            <person name="Zhang B."/>
            <person name="Shen B."/>
            <person name="Yang Y."/>
        </authorList>
    </citation>
    <scope>NUCLEOTIDE SEQUENCE [LARGE SCALE GENOMIC DNA]</scope>
    <source>
        <strain evidence="1 2">SAT1</strain>
    </source>
</reference>